<dbReference type="KEGG" id="rgi:RGI145_13205"/>
<dbReference type="AlphaFoldDB" id="A0A1L7AGT6"/>
<evidence type="ECO:0000313" key="2">
    <source>
        <dbReference type="EMBL" id="APT57930.1"/>
    </source>
</evidence>
<sequence length="166" mass="18034">MHDSSWILSLFGAFVLGWLALLGLRIRRPITLKADGQGGMVSGGRLRATATPFDDSEPQGTLLADHLELPVVLHYARPSGAVDVVEARIGRLFGHHDNKGLRIGSLQTLPDQPKGFRRNLQFYRLRGLEDPATGVVMVGDADKAHWLAQKAGLLTPVREAATVRPG</sequence>
<name>A0A1L7AGT6_9PROT</name>
<reference evidence="2 3" key="1">
    <citation type="submission" date="2016-05" db="EMBL/GenBank/DDBJ databases">
        <title>Complete Genome and Methylome Analysis of Psychrotrophic Bacterial Isolates from Antarctic Lake Untersee.</title>
        <authorList>
            <person name="Fomenkov A."/>
            <person name="Akimov V.N."/>
            <person name="Vasilyeva L.V."/>
            <person name="Andersen D."/>
            <person name="Vincze T."/>
            <person name="Roberts R.J."/>
        </authorList>
    </citation>
    <scope>NUCLEOTIDE SEQUENCE [LARGE SCALE GENOMIC DNA]</scope>
    <source>
        <strain evidence="2 3">U14-5</strain>
    </source>
</reference>
<dbReference type="STRING" id="257708.RGI145_13205"/>
<protein>
    <submittedName>
        <fullName evidence="2">Uncharacterized protein</fullName>
    </submittedName>
</protein>
<evidence type="ECO:0000313" key="3">
    <source>
        <dbReference type="Proteomes" id="UP000185494"/>
    </source>
</evidence>
<keyword evidence="1" id="KW-0472">Membrane</keyword>
<gene>
    <name evidence="2" type="ORF">RGI145_13205</name>
</gene>
<dbReference type="EMBL" id="CP015583">
    <property type="protein sequence ID" value="APT57930.1"/>
    <property type="molecule type" value="Genomic_DNA"/>
</dbReference>
<keyword evidence="1" id="KW-0812">Transmembrane</keyword>
<dbReference type="RefSeq" id="WP_075798740.1">
    <property type="nucleotide sequence ID" value="NZ_CP015583.1"/>
</dbReference>
<organism evidence="2 3">
    <name type="scientific">Roseomonas gilardii</name>
    <dbReference type="NCBI Taxonomy" id="257708"/>
    <lineage>
        <taxon>Bacteria</taxon>
        <taxon>Pseudomonadati</taxon>
        <taxon>Pseudomonadota</taxon>
        <taxon>Alphaproteobacteria</taxon>
        <taxon>Acetobacterales</taxon>
        <taxon>Roseomonadaceae</taxon>
        <taxon>Roseomonas</taxon>
    </lineage>
</organism>
<keyword evidence="1" id="KW-1133">Transmembrane helix</keyword>
<proteinExistence type="predicted"/>
<dbReference type="Proteomes" id="UP000185494">
    <property type="component" value="Chromosome 1"/>
</dbReference>
<feature type="transmembrane region" description="Helical" evidence="1">
    <location>
        <begin position="6"/>
        <end position="24"/>
    </location>
</feature>
<evidence type="ECO:0000256" key="1">
    <source>
        <dbReference type="SAM" id="Phobius"/>
    </source>
</evidence>
<accession>A0A1L7AGT6</accession>